<dbReference type="InterPro" id="IPR007893">
    <property type="entry name" value="Spore_coat_U/FanG"/>
</dbReference>
<dbReference type="PANTHER" id="PTHR37089:SF3">
    <property type="entry name" value="EXPORTED PROTEIN"/>
    <property type="match status" value="1"/>
</dbReference>
<evidence type="ECO:0000313" key="3">
    <source>
        <dbReference type="EMBL" id="MBB6185607.1"/>
    </source>
</evidence>
<dbReference type="AlphaFoldDB" id="A0A841KP21"/>
<accession>A0A841KP21</accession>
<gene>
    <name evidence="3" type="ORF">HNQ86_002952</name>
</gene>
<proteinExistence type="predicted"/>
<reference evidence="3 4" key="1">
    <citation type="submission" date="2020-08" db="EMBL/GenBank/DDBJ databases">
        <title>Genomic Encyclopedia of Type Strains, Phase IV (KMG-IV): sequencing the most valuable type-strain genomes for metagenomic binning, comparative biology and taxonomic classification.</title>
        <authorList>
            <person name="Goeker M."/>
        </authorList>
    </citation>
    <scope>NUCLEOTIDE SEQUENCE [LARGE SCALE GENOMIC DNA]</scope>
    <source>
        <strain evidence="3 4">DSM 107085</strain>
    </source>
</reference>
<evidence type="ECO:0000259" key="2">
    <source>
        <dbReference type="Pfam" id="PF05229"/>
    </source>
</evidence>
<feature type="domain" description="Spore coat protein U/FanG" evidence="2">
    <location>
        <begin position="42"/>
        <end position="164"/>
    </location>
</feature>
<feature type="chain" id="PRO_5032934622" evidence="1">
    <location>
        <begin position="30"/>
        <end position="167"/>
    </location>
</feature>
<protein>
    <submittedName>
        <fullName evidence="3">Spore coat protein U-like protein</fullName>
    </submittedName>
</protein>
<dbReference type="OrthoDB" id="8588792at2"/>
<dbReference type="Proteomes" id="UP000560000">
    <property type="component" value="Unassembled WGS sequence"/>
</dbReference>
<dbReference type="SMART" id="SM00972">
    <property type="entry name" value="SCPU"/>
    <property type="match status" value="1"/>
</dbReference>
<dbReference type="Pfam" id="PF05229">
    <property type="entry name" value="SCPU"/>
    <property type="match status" value="1"/>
</dbReference>
<keyword evidence="1" id="KW-0732">Signal</keyword>
<dbReference type="PANTHER" id="PTHR37089">
    <property type="entry name" value="PROTEIN U-RELATED"/>
    <property type="match status" value="1"/>
</dbReference>
<keyword evidence="3" id="KW-0946">Virion</keyword>
<dbReference type="RefSeq" id="WP_052394995.1">
    <property type="nucleotide sequence ID" value="NZ_JACHET010000001.1"/>
</dbReference>
<sequence>MNRDRRRLRAACAGIVLLGLGLIAPRAQAAVCGTVLSPVSASATAVNFGVYDPASGNADQSSGTVTVSCGIPLDVLPSFTISLSRGQAASYAPRRMASGANTLSYNLYTDAARATVWGDGSAGTSTVTRSGTLLLGSVSLTVYGAVPTGQYVAPGSYADTITVTVSY</sequence>
<keyword evidence="3" id="KW-0167">Capsid protein</keyword>
<name>A0A841KP21_9GAMM</name>
<dbReference type="InterPro" id="IPR053167">
    <property type="entry name" value="Spore_coat_component"/>
</dbReference>
<feature type="signal peptide" evidence="1">
    <location>
        <begin position="1"/>
        <end position="29"/>
    </location>
</feature>
<dbReference type="EMBL" id="JACHET010000001">
    <property type="protein sequence ID" value="MBB6185607.1"/>
    <property type="molecule type" value="Genomic_DNA"/>
</dbReference>
<evidence type="ECO:0000256" key="1">
    <source>
        <dbReference type="SAM" id="SignalP"/>
    </source>
</evidence>
<comment type="caution">
    <text evidence="3">The sequence shown here is derived from an EMBL/GenBank/DDBJ whole genome shotgun (WGS) entry which is preliminary data.</text>
</comment>
<evidence type="ECO:0000313" key="4">
    <source>
        <dbReference type="Proteomes" id="UP000560000"/>
    </source>
</evidence>
<organism evidence="3 4">
    <name type="scientific">Oleiagrimonas soli</name>
    <dbReference type="NCBI Taxonomy" id="1543381"/>
    <lineage>
        <taxon>Bacteria</taxon>
        <taxon>Pseudomonadati</taxon>
        <taxon>Pseudomonadota</taxon>
        <taxon>Gammaproteobacteria</taxon>
        <taxon>Lysobacterales</taxon>
        <taxon>Rhodanobacteraceae</taxon>
        <taxon>Oleiagrimonas</taxon>
    </lineage>
</organism>